<dbReference type="NCBIfam" id="TIGR00521">
    <property type="entry name" value="coaBC_dfp"/>
    <property type="match status" value="1"/>
</dbReference>
<keyword evidence="3 4" id="KW-0288">FMN</keyword>
<dbReference type="AlphaFoldDB" id="A0A6N9NRY2"/>
<dbReference type="Proteomes" id="UP000470771">
    <property type="component" value="Unassembled WGS sequence"/>
</dbReference>
<evidence type="ECO:0000256" key="3">
    <source>
        <dbReference type="HAMAP-Rule" id="MF_02225"/>
    </source>
</evidence>
<dbReference type="InterPro" id="IPR036551">
    <property type="entry name" value="Flavin_trans-like"/>
</dbReference>
<dbReference type="UniPathway" id="UPA00241">
    <property type="reaction ID" value="UER00353"/>
</dbReference>
<keyword evidence="2 3" id="KW-0456">Lyase</keyword>
<evidence type="ECO:0000256" key="2">
    <source>
        <dbReference type="ARBA" id="ARBA00023239"/>
    </source>
</evidence>
<keyword evidence="3 4" id="KW-0436">Ligase</keyword>
<comment type="function">
    <text evidence="4">Catalyzes two steps in the biosynthesis of coenzyme A. In the first step cysteine is conjugated to 4'-phosphopantothenate to form 4-phosphopantothenoylcysteine, in the latter compound is decarboxylated to form 4'-phosphopantotheine.</text>
</comment>
<keyword evidence="1 3" id="KW-0210">Decarboxylase</keyword>
<dbReference type="GO" id="GO:0015937">
    <property type="term" value="P:coenzyme A biosynthetic process"/>
    <property type="evidence" value="ECO:0007669"/>
    <property type="project" value="UniProtKB-UniRule"/>
</dbReference>
<dbReference type="EMBL" id="WWNE01000012">
    <property type="protein sequence ID" value="NBG67175.1"/>
    <property type="molecule type" value="Genomic_DNA"/>
</dbReference>
<dbReference type="GO" id="GO:0004633">
    <property type="term" value="F:phosphopantothenoylcysteine decarboxylase activity"/>
    <property type="evidence" value="ECO:0007669"/>
    <property type="project" value="UniProtKB-UniRule"/>
</dbReference>
<dbReference type="Gene3D" id="3.40.50.1950">
    <property type="entry name" value="Flavin prenyltransferase-like"/>
    <property type="match status" value="1"/>
</dbReference>
<keyword evidence="3" id="KW-0511">Multifunctional enzyme</keyword>
<dbReference type="HAMAP" id="MF_02225">
    <property type="entry name" value="CoaBC"/>
    <property type="match status" value="1"/>
</dbReference>
<name>A0A6N9NRY2_9FLAO</name>
<proteinExistence type="inferred from homology"/>
<comment type="catalytic activity">
    <reaction evidence="3 4">
        <text>(R)-4'-phosphopantothenate + L-cysteine + CTP = N-[(R)-4-phosphopantothenoyl]-L-cysteine + CMP + diphosphate + H(+)</text>
        <dbReference type="Rhea" id="RHEA:19397"/>
        <dbReference type="ChEBI" id="CHEBI:10986"/>
        <dbReference type="ChEBI" id="CHEBI:15378"/>
        <dbReference type="ChEBI" id="CHEBI:33019"/>
        <dbReference type="ChEBI" id="CHEBI:35235"/>
        <dbReference type="ChEBI" id="CHEBI:37563"/>
        <dbReference type="ChEBI" id="CHEBI:59458"/>
        <dbReference type="ChEBI" id="CHEBI:60377"/>
        <dbReference type="EC" id="6.3.2.5"/>
    </reaction>
</comment>
<feature type="binding site" evidence="3">
    <location>
        <begin position="304"/>
        <end position="307"/>
    </location>
    <ligand>
        <name>CTP</name>
        <dbReference type="ChEBI" id="CHEBI:37563"/>
    </ligand>
</feature>
<dbReference type="InterPro" id="IPR005252">
    <property type="entry name" value="CoaBC"/>
</dbReference>
<keyword evidence="3 4" id="KW-0285">Flavoprotein</keyword>
<dbReference type="SUPFAM" id="SSF102645">
    <property type="entry name" value="CoaB-like"/>
    <property type="match status" value="1"/>
</dbReference>
<comment type="cofactor">
    <cofactor evidence="3">
        <name>FMN</name>
        <dbReference type="ChEBI" id="CHEBI:58210"/>
    </cofactor>
    <text evidence="3">Binds 1 FMN per subunit.</text>
</comment>
<dbReference type="Pfam" id="PF04127">
    <property type="entry name" value="DFP"/>
    <property type="match status" value="1"/>
</dbReference>
<evidence type="ECO:0000256" key="4">
    <source>
        <dbReference type="RuleBase" id="RU364078"/>
    </source>
</evidence>
<comment type="similarity">
    <text evidence="3 4">In the N-terminal section; belongs to the HFCD (homo-oligomeric flavin containing Cys decarboxylase) superfamily.</text>
</comment>
<comment type="function">
    <text evidence="3">Catalyzes two sequential steps in the biosynthesis of coenzyme A. In the first step cysteine is conjugated to 4'-phosphopantothenate to form 4-phosphopantothenoylcysteine. In the second step the latter compound is decarboxylated to form 4'-phosphopantotheine.</text>
</comment>
<accession>A0A6N9NRY2</accession>
<organism evidence="7 8">
    <name type="scientific">Acidiluteibacter ferrifornacis</name>
    <dbReference type="NCBI Taxonomy" id="2692424"/>
    <lineage>
        <taxon>Bacteria</taxon>
        <taxon>Pseudomonadati</taxon>
        <taxon>Bacteroidota</taxon>
        <taxon>Flavobacteriia</taxon>
        <taxon>Flavobacteriales</taxon>
        <taxon>Cryomorphaceae</taxon>
        <taxon>Acidiluteibacter</taxon>
    </lineage>
</organism>
<dbReference type="SUPFAM" id="SSF52507">
    <property type="entry name" value="Homo-oligomeric flavin-containing Cys decarboxylases, HFCD"/>
    <property type="match status" value="1"/>
</dbReference>
<keyword evidence="8" id="KW-1185">Reference proteome</keyword>
<feature type="binding site" evidence="3">
    <location>
        <position position="288"/>
    </location>
    <ligand>
        <name>CTP</name>
        <dbReference type="ChEBI" id="CHEBI:37563"/>
    </ligand>
</feature>
<evidence type="ECO:0000259" key="6">
    <source>
        <dbReference type="Pfam" id="PF04127"/>
    </source>
</evidence>
<dbReference type="InterPro" id="IPR035929">
    <property type="entry name" value="CoaB-like_sf"/>
</dbReference>
<feature type="binding site" evidence="3">
    <location>
        <position position="341"/>
    </location>
    <ligand>
        <name>CTP</name>
        <dbReference type="ChEBI" id="CHEBI:37563"/>
    </ligand>
</feature>
<feature type="region of interest" description="Phosphopantothenoylcysteine decarboxylase" evidence="3">
    <location>
        <begin position="1"/>
        <end position="189"/>
    </location>
</feature>
<dbReference type="GO" id="GO:0010181">
    <property type="term" value="F:FMN binding"/>
    <property type="evidence" value="ECO:0007669"/>
    <property type="project" value="UniProtKB-UniRule"/>
</dbReference>
<reference evidence="7 8" key="1">
    <citation type="submission" date="2019-12" db="EMBL/GenBank/DDBJ databases">
        <authorList>
            <person name="Zhao J."/>
        </authorList>
    </citation>
    <scope>NUCLEOTIDE SEQUENCE [LARGE SCALE GENOMIC DNA]</scope>
    <source>
        <strain evidence="7 8">S-15</strain>
    </source>
</reference>
<dbReference type="GO" id="GO:0046872">
    <property type="term" value="F:metal ion binding"/>
    <property type="evidence" value="ECO:0007669"/>
    <property type="project" value="UniProtKB-KW"/>
</dbReference>
<comment type="catalytic activity">
    <reaction evidence="3 4">
        <text>N-[(R)-4-phosphopantothenoyl]-L-cysteine + H(+) = (R)-4'-phosphopantetheine + CO2</text>
        <dbReference type="Rhea" id="RHEA:16793"/>
        <dbReference type="ChEBI" id="CHEBI:15378"/>
        <dbReference type="ChEBI" id="CHEBI:16526"/>
        <dbReference type="ChEBI" id="CHEBI:59458"/>
        <dbReference type="ChEBI" id="CHEBI:61723"/>
        <dbReference type="EC" id="4.1.1.36"/>
    </reaction>
</comment>
<evidence type="ECO:0000313" key="7">
    <source>
        <dbReference type="EMBL" id="NBG67175.1"/>
    </source>
</evidence>
<evidence type="ECO:0000259" key="5">
    <source>
        <dbReference type="Pfam" id="PF02441"/>
    </source>
</evidence>
<dbReference type="EC" id="6.3.2.5" evidence="3"/>
<keyword evidence="3" id="KW-0479">Metal-binding</keyword>
<feature type="binding site" evidence="3">
    <location>
        <position position="337"/>
    </location>
    <ligand>
        <name>CTP</name>
        <dbReference type="ChEBI" id="CHEBI:37563"/>
    </ligand>
</feature>
<feature type="binding site" evidence="3">
    <location>
        <position position="278"/>
    </location>
    <ligand>
        <name>CTP</name>
        <dbReference type="ChEBI" id="CHEBI:37563"/>
    </ligand>
</feature>
<sequence>MNLSGKNVLVGITASIAAYKSASLVRLLVQSGAHVKVVMTPDSLHFIGALTLSTLSKHPVYSEYFNEKTGEWSNHVALGKWADLFVIAPATANTIAKMANGLCDNLLLATYLSSDCPVFIAPAMDLDMYQHPSLKNNLSLLKKFGNHIINSTSGELASGLNGEGRMEEPEEIVKQLQNFKISGPLSGKKLIVSAGPTYEAIDPVRFIGNHSSGKMGYAIAEEALKNGAEVILVSGPVHIKPPIGVQLIKVTSAVEMYDAVHSYIGDMDIAVMSAAVADYRPSAPADEKIKKKGDSIQFEMVPNPDILKSIGLNKKPNQFIVGFALETENELENAKSKLIKKNLDLIVLNSLKDKGAGFGGDTNQVKLIEPNNKVTSIQLKSKQEIAADIISKIIELID</sequence>
<comment type="caution">
    <text evidence="7">The sequence shown here is derived from an EMBL/GenBank/DDBJ whole genome shotgun (WGS) entry which is preliminary data.</text>
</comment>
<feature type="binding site" evidence="3">
    <location>
        <position position="323"/>
    </location>
    <ligand>
        <name>CTP</name>
        <dbReference type="ChEBI" id="CHEBI:37563"/>
    </ligand>
</feature>
<dbReference type="GO" id="GO:0071513">
    <property type="term" value="C:phosphopantothenoylcysteine decarboxylase complex"/>
    <property type="evidence" value="ECO:0007669"/>
    <property type="project" value="TreeGrafter"/>
</dbReference>
<feature type="domain" description="Flavoprotein" evidence="5">
    <location>
        <begin position="6"/>
        <end position="176"/>
    </location>
</feature>
<dbReference type="InterPro" id="IPR003382">
    <property type="entry name" value="Flavoprotein"/>
</dbReference>
<comment type="pathway">
    <text evidence="3 4">Cofactor biosynthesis; coenzyme A biosynthesis; CoA from (R)-pantothenate: step 3/5.</text>
</comment>
<gene>
    <name evidence="3 7" type="primary">coaBC</name>
    <name evidence="7" type="ORF">GQN54_13680</name>
</gene>
<comment type="pathway">
    <text evidence="3 4">Cofactor biosynthesis; coenzyme A biosynthesis; CoA from (R)-pantothenate: step 2/5.</text>
</comment>
<dbReference type="Pfam" id="PF02441">
    <property type="entry name" value="Flavoprotein"/>
    <property type="match status" value="1"/>
</dbReference>
<dbReference type="Gene3D" id="3.40.50.10300">
    <property type="entry name" value="CoaB-like"/>
    <property type="match status" value="1"/>
</dbReference>
<protein>
    <recommendedName>
        <fullName evidence="3">Coenzyme A biosynthesis bifunctional protein CoaBC</fullName>
    </recommendedName>
    <alternativeName>
        <fullName evidence="3">DNA/pantothenate metabolism flavoprotein</fullName>
    </alternativeName>
    <alternativeName>
        <fullName evidence="3">Phosphopantothenoylcysteine synthetase/decarboxylase</fullName>
        <shortName evidence="3">PPCS-PPCDC</shortName>
    </alternativeName>
    <domain>
        <recommendedName>
            <fullName evidence="3">Phosphopantothenoylcysteine decarboxylase</fullName>
            <shortName evidence="3">PPC decarboxylase</shortName>
            <shortName evidence="3">PPC-DC</shortName>
            <ecNumber evidence="3">4.1.1.36</ecNumber>
        </recommendedName>
        <alternativeName>
            <fullName evidence="3">CoaC</fullName>
        </alternativeName>
    </domain>
    <domain>
        <recommendedName>
            <fullName evidence="3">Phosphopantothenate--cysteine ligase</fullName>
            <ecNumber evidence="3">6.3.2.5</ecNumber>
        </recommendedName>
        <alternativeName>
            <fullName evidence="3">CoaB</fullName>
        </alternativeName>
        <alternativeName>
            <fullName evidence="3">Phosphopantothenoylcysteine synthetase</fullName>
            <shortName evidence="3">PPC synthetase</shortName>
            <shortName evidence="3">PPC-S</shortName>
        </alternativeName>
    </domain>
</protein>
<dbReference type="EC" id="4.1.1.36" evidence="3"/>
<feature type="region of interest" description="Phosphopantothenate--cysteine ligase" evidence="3">
    <location>
        <begin position="190"/>
        <end position="398"/>
    </location>
</feature>
<dbReference type="PANTHER" id="PTHR14359:SF6">
    <property type="entry name" value="PHOSPHOPANTOTHENOYLCYSTEINE DECARBOXYLASE"/>
    <property type="match status" value="1"/>
</dbReference>
<evidence type="ECO:0000256" key="1">
    <source>
        <dbReference type="ARBA" id="ARBA00022793"/>
    </source>
</evidence>
<dbReference type="RefSeq" id="WP_160634115.1">
    <property type="nucleotide sequence ID" value="NZ_WWNE01000012.1"/>
</dbReference>
<feature type="domain" description="DNA/pantothenate metabolism flavoprotein C-terminal" evidence="6">
    <location>
        <begin position="185"/>
        <end position="395"/>
    </location>
</feature>
<dbReference type="PANTHER" id="PTHR14359">
    <property type="entry name" value="HOMO-OLIGOMERIC FLAVIN CONTAINING CYS DECARBOXYLASE FAMILY"/>
    <property type="match status" value="1"/>
</dbReference>
<comment type="caution">
    <text evidence="3">Lacks conserved residue(s) required for the propagation of feature annotation.</text>
</comment>
<dbReference type="InterPro" id="IPR007085">
    <property type="entry name" value="DNA/pantothenate-metab_flavo_C"/>
</dbReference>
<comment type="cofactor">
    <cofactor evidence="3">
        <name>Mg(2+)</name>
        <dbReference type="ChEBI" id="CHEBI:18420"/>
    </cofactor>
</comment>
<comment type="similarity">
    <text evidence="3 4">In the C-terminal section; belongs to the PPC synthetase family.</text>
</comment>
<dbReference type="GO" id="GO:0004632">
    <property type="term" value="F:phosphopantothenate--cysteine ligase activity"/>
    <property type="evidence" value="ECO:0007669"/>
    <property type="project" value="UniProtKB-UniRule"/>
</dbReference>
<dbReference type="GO" id="GO:0015941">
    <property type="term" value="P:pantothenate catabolic process"/>
    <property type="evidence" value="ECO:0007669"/>
    <property type="project" value="InterPro"/>
</dbReference>
<keyword evidence="3" id="KW-0460">Magnesium</keyword>
<evidence type="ECO:0000313" key="8">
    <source>
        <dbReference type="Proteomes" id="UP000470771"/>
    </source>
</evidence>